<evidence type="ECO:0000259" key="1">
    <source>
        <dbReference type="Pfam" id="PF00462"/>
    </source>
</evidence>
<protein>
    <submittedName>
        <fullName evidence="2">Glutaredoxin-domain-containing protein</fullName>
    </submittedName>
</protein>
<evidence type="ECO:0000313" key="3">
    <source>
        <dbReference type="Proteomes" id="UP000245768"/>
    </source>
</evidence>
<dbReference type="GO" id="GO:0005634">
    <property type="term" value="C:nucleus"/>
    <property type="evidence" value="ECO:0007669"/>
    <property type="project" value="TreeGrafter"/>
</dbReference>
<dbReference type="PRINTS" id="PR00160">
    <property type="entry name" value="GLUTAREDOXIN"/>
</dbReference>
<dbReference type="RefSeq" id="XP_025381320.1">
    <property type="nucleotide sequence ID" value="XM_025518645.1"/>
</dbReference>
<dbReference type="EMBL" id="KZ819634">
    <property type="protein sequence ID" value="PWN94122.1"/>
    <property type="molecule type" value="Genomic_DNA"/>
</dbReference>
<dbReference type="PROSITE" id="PS51354">
    <property type="entry name" value="GLUTAREDOXIN_2"/>
    <property type="match status" value="1"/>
</dbReference>
<feature type="domain" description="Glutaredoxin" evidence="1">
    <location>
        <begin position="20"/>
        <end position="81"/>
    </location>
</feature>
<dbReference type="InParanoid" id="A0A316YYE3"/>
<sequence length="107" mass="12221">MYLDDHVAWLTKQHQQSPLTVFSKSYCPYSRRAKELLREQHAKFDVYEVDLRADAEHLQMALREISGHRTFPTIFLKDELIGGSDSLQHLQDLGVLPGMLAAAKALL</sequence>
<dbReference type="Proteomes" id="UP000245768">
    <property type="component" value="Unassembled WGS sequence"/>
</dbReference>
<dbReference type="GO" id="GO:0034599">
    <property type="term" value="P:cellular response to oxidative stress"/>
    <property type="evidence" value="ECO:0007669"/>
    <property type="project" value="TreeGrafter"/>
</dbReference>
<organism evidence="2 3">
    <name type="scientific">Acaromyces ingoldii</name>
    <dbReference type="NCBI Taxonomy" id="215250"/>
    <lineage>
        <taxon>Eukaryota</taxon>
        <taxon>Fungi</taxon>
        <taxon>Dikarya</taxon>
        <taxon>Basidiomycota</taxon>
        <taxon>Ustilaginomycotina</taxon>
        <taxon>Exobasidiomycetes</taxon>
        <taxon>Exobasidiales</taxon>
        <taxon>Cryptobasidiaceae</taxon>
        <taxon>Acaromyces</taxon>
    </lineage>
</organism>
<dbReference type="AlphaFoldDB" id="A0A316YYE3"/>
<gene>
    <name evidence="2" type="ORF">FA10DRAFT_225406</name>
</gene>
<dbReference type="GeneID" id="37040561"/>
<accession>A0A316YYE3</accession>
<reference evidence="2 3" key="1">
    <citation type="journal article" date="2018" name="Mol. Biol. Evol.">
        <title>Broad Genomic Sampling Reveals a Smut Pathogenic Ancestry of the Fungal Clade Ustilaginomycotina.</title>
        <authorList>
            <person name="Kijpornyongpan T."/>
            <person name="Mondo S.J."/>
            <person name="Barry K."/>
            <person name="Sandor L."/>
            <person name="Lee J."/>
            <person name="Lipzen A."/>
            <person name="Pangilinan J."/>
            <person name="LaButti K."/>
            <person name="Hainaut M."/>
            <person name="Henrissat B."/>
            <person name="Grigoriev I.V."/>
            <person name="Spatafora J.W."/>
            <person name="Aime M.C."/>
        </authorList>
    </citation>
    <scope>NUCLEOTIDE SEQUENCE [LARGE SCALE GENOMIC DNA]</scope>
    <source>
        <strain evidence="2 3">MCA 4198</strain>
    </source>
</reference>
<dbReference type="InterPro" id="IPR002109">
    <property type="entry name" value="Glutaredoxin"/>
</dbReference>
<dbReference type="InterPro" id="IPR036249">
    <property type="entry name" value="Thioredoxin-like_sf"/>
</dbReference>
<dbReference type="OrthoDB" id="423313at2759"/>
<name>A0A316YYE3_9BASI</name>
<dbReference type="STRING" id="215250.A0A316YYE3"/>
<dbReference type="SUPFAM" id="SSF52833">
    <property type="entry name" value="Thioredoxin-like"/>
    <property type="match status" value="1"/>
</dbReference>
<dbReference type="GO" id="GO:0005737">
    <property type="term" value="C:cytoplasm"/>
    <property type="evidence" value="ECO:0007669"/>
    <property type="project" value="TreeGrafter"/>
</dbReference>
<dbReference type="PANTHER" id="PTHR45694:SF18">
    <property type="entry name" value="GLUTAREDOXIN-1-RELATED"/>
    <property type="match status" value="1"/>
</dbReference>
<dbReference type="GO" id="GO:0015038">
    <property type="term" value="F:glutathione disulfide oxidoreductase activity"/>
    <property type="evidence" value="ECO:0007669"/>
    <property type="project" value="TreeGrafter"/>
</dbReference>
<proteinExistence type="predicted"/>
<evidence type="ECO:0000313" key="2">
    <source>
        <dbReference type="EMBL" id="PWN94122.1"/>
    </source>
</evidence>
<dbReference type="Gene3D" id="3.40.30.10">
    <property type="entry name" value="Glutaredoxin"/>
    <property type="match status" value="1"/>
</dbReference>
<dbReference type="Pfam" id="PF00462">
    <property type="entry name" value="Glutaredoxin"/>
    <property type="match status" value="1"/>
</dbReference>
<keyword evidence="3" id="KW-1185">Reference proteome</keyword>
<dbReference type="PANTHER" id="PTHR45694">
    <property type="entry name" value="GLUTAREDOXIN 2"/>
    <property type="match status" value="1"/>
</dbReference>
<dbReference type="CDD" id="cd03419">
    <property type="entry name" value="GRX_GRXh_1_2_like"/>
    <property type="match status" value="1"/>
</dbReference>
<dbReference type="InterPro" id="IPR014025">
    <property type="entry name" value="Glutaredoxin_subgr"/>
</dbReference>